<reference evidence="2" key="1">
    <citation type="submission" date="2011-02" db="EMBL/GenBank/DDBJ databases">
        <title>The complete sequence of plasmid2 of Deinococcus proteolyticus DSM 20540.</title>
        <authorList>
            <consortium name="US DOE Joint Genome Institute (JGI-PGF)"/>
            <person name="Lucas S."/>
            <person name="Copeland A."/>
            <person name="Lapidus A."/>
            <person name="Bruce D."/>
            <person name="Goodwin L."/>
            <person name="Pitluck S."/>
            <person name="Kyrpides N."/>
            <person name="Mavromatis K."/>
            <person name="Pagani I."/>
            <person name="Ivanova N."/>
            <person name="Ovchinnikova G."/>
            <person name="Zeytun A."/>
            <person name="Detter J.C."/>
            <person name="Han C."/>
            <person name="Land M."/>
            <person name="Hauser L."/>
            <person name="Markowitz V."/>
            <person name="Cheng J.-F."/>
            <person name="Hugenholtz P."/>
            <person name="Woyke T."/>
            <person name="Wu D."/>
            <person name="Pukall R."/>
            <person name="Steenblock K."/>
            <person name="Brambilla E."/>
            <person name="Klenk H.-P."/>
            <person name="Eisen J.A."/>
        </authorList>
    </citation>
    <scope>NUCLEOTIDE SEQUENCE [LARGE SCALE GENOMIC DNA]</scope>
    <source>
        <strain evidence="2">ATCC 35074 / DSM 20540 / JCM 6276 / NBRC 101906 / NCIMB 13154 / VKM Ac-1939 / CCM 2703 / MRP</strain>
        <plasmid evidence="2">Plasmid pDEIPR02</plasmid>
    </source>
</reference>
<reference evidence="1 2" key="2">
    <citation type="journal article" date="2012" name="Stand. Genomic Sci.">
        <title>Complete genome sequence of the orange-red pigmented, radioresistant Deinococcus proteolyticus type strain (MRP(T)).</title>
        <authorList>
            <person name="Copeland A."/>
            <person name="Zeytun A."/>
            <person name="Yassawong M."/>
            <person name="Nolan M."/>
            <person name="Lucas S."/>
            <person name="Hammon N."/>
            <person name="Deshpande S."/>
            <person name="Cheng J.F."/>
            <person name="Han C."/>
            <person name="Tapia R."/>
            <person name="Goodwin L.A."/>
            <person name="Pitluck S."/>
            <person name="Mavromatis K."/>
            <person name="Liolios K."/>
            <person name="Pagani I."/>
            <person name="Ivanova N."/>
            <person name="Mikhailova N."/>
            <person name="Pati A."/>
            <person name="Chen A."/>
            <person name="Palaniappan K."/>
            <person name="Land M."/>
            <person name="Hauser L."/>
            <person name="Jeffries C.D."/>
            <person name="Brambilla E.M."/>
            <person name="Rohde M."/>
            <person name="Sikorski J."/>
            <person name="Pukall R."/>
            <person name="Goker M."/>
            <person name="Detter J.C."/>
            <person name="Woyke T."/>
            <person name="Bristow J."/>
            <person name="Eisen J.A."/>
            <person name="Markowitz V."/>
            <person name="Hugenholtz P."/>
            <person name="Kyrpides N.C."/>
            <person name="Klenk H.P."/>
            <person name="Lapidus A."/>
        </authorList>
    </citation>
    <scope>NUCLEOTIDE SEQUENCE [LARGE SCALE GENOMIC DNA]</scope>
    <source>
        <strain evidence="2">ATCC 35074 / DSM 20540 / JCM 6276 / NBRC 101906 / NCIMB 13154 / VKM Ac-1939 / CCM 2703 / MRP</strain>
        <plasmid evidence="2">Plasmid pDEIPR02</plasmid>
    </source>
</reference>
<accession>F0RQ98</accession>
<protein>
    <submittedName>
        <fullName evidence="1">Uncharacterized protein</fullName>
    </submittedName>
</protein>
<geneLocation type="plasmid" evidence="1 2">
    <name>pDEIPR02</name>
</geneLocation>
<dbReference type="KEGG" id="dpt:Deipr_2332"/>
<name>F0RQ98_DEIPM</name>
<proteinExistence type="predicted"/>
<keyword evidence="1" id="KW-0614">Plasmid</keyword>
<gene>
    <name evidence="1" type="ordered locus">Deipr_2332</name>
</gene>
<dbReference type="EMBL" id="CP002538">
    <property type="protein sequence ID" value="ADY27457.1"/>
    <property type="molecule type" value="Genomic_DNA"/>
</dbReference>
<organism evidence="1 2">
    <name type="scientific">Deinococcus proteolyticus (strain ATCC 35074 / DSM 20540 / JCM 6276 / NBRC 101906 / NCIMB 13154 / VKM Ac-1939 / CCM 2703 / MRP)</name>
    <dbReference type="NCBI Taxonomy" id="693977"/>
    <lineage>
        <taxon>Bacteria</taxon>
        <taxon>Thermotogati</taxon>
        <taxon>Deinococcota</taxon>
        <taxon>Deinococci</taxon>
        <taxon>Deinococcales</taxon>
        <taxon>Deinococcaceae</taxon>
        <taxon>Deinococcus</taxon>
    </lineage>
</organism>
<dbReference type="AlphaFoldDB" id="F0RQ98"/>
<dbReference type="Proteomes" id="UP000007718">
    <property type="component" value="Plasmid pDEIPR02"/>
</dbReference>
<evidence type="ECO:0000313" key="1">
    <source>
        <dbReference type="EMBL" id="ADY27457.1"/>
    </source>
</evidence>
<keyword evidence="2" id="KW-1185">Reference proteome</keyword>
<dbReference type="RefSeq" id="WP_013615811.1">
    <property type="nucleotide sequence ID" value="NC_015162.1"/>
</dbReference>
<sequence>MRNHRQQASAQREEGRAELSQQATLNLLFSNNVRRFRAQGWPQARAEQLAREAEQLYLANLPQA</sequence>
<dbReference type="HOGENOM" id="CLU_2860296_0_0_0"/>
<evidence type="ECO:0000313" key="2">
    <source>
        <dbReference type="Proteomes" id="UP000007718"/>
    </source>
</evidence>